<dbReference type="Proteomes" id="UP001562425">
    <property type="component" value="Unassembled WGS sequence"/>
</dbReference>
<reference evidence="2 3" key="1">
    <citation type="submission" date="2024-05" db="EMBL/GenBank/DDBJ databases">
        <title>Culex pipiens pipiens assembly and annotation.</title>
        <authorList>
            <person name="Alout H."/>
            <person name="Durand T."/>
        </authorList>
    </citation>
    <scope>NUCLEOTIDE SEQUENCE [LARGE SCALE GENOMIC DNA]</scope>
    <source>
        <strain evidence="2">HA-2024</strain>
        <tissue evidence="2">Whole body</tissue>
    </source>
</reference>
<proteinExistence type="predicted"/>
<comment type="caution">
    <text evidence="2">The sequence shown here is derived from an EMBL/GenBank/DDBJ whole genome shotgun (WGS) entry which is preliminary data.</text>
</comment>
<evidence type="ECO:0000256" key="1">
    <source>
        <dbReference type="SAM" id="MobiDB-lite"/>
    </source>
</evidence>
<organism evidence="2 3">
    <name type="scientific">Culex pipiens pipiens</name>
    <name type="common">Northern house mosquito</name>
    <dbReference type="NCBI Taxonomy" id="38569"/>
    <lineage>
        <taxon>Eukaryota</taxon>
        <taxon>Metazoa</taxon>
        <taxon>Ecdysozoa</taxon>
        <taxon>Arthropoda</taxon>
        <taxon>Hexapoda</taxon>
        <taxon>Insecta</taxon>
        <taxon>Pterygota</taxon>
        <taxon>Neoptera</taxon>
        <taxon>Endopterygota</taxon>
        <taxon>Diptera</taxon>
        <taxon>Nematocera</taxon>
        <taxon>Culicoidea</taxon>
        <taxon>Culicidae</taxon>
        <taxon>Culicinae</taxon>
        <taxon>Culicini</taxon>
        <taxon>Culex</taxon>
        <taxon>Culex</taxon>
    </lineage>
</organism>
<evidence type="ECO:0000313" key="3">
    <source>
        <dbReference type="Proteomes" id="UP001562425"/>
    </source>
</evidence>
<gene>
    <name evidence="2" type="ORF">pipiens_018542</name>
</gene>
<dbReference type="EMBL" id="JBEHCU010014120">
    <property type="protein sequence ID" value="KAL1373647.1"/>
    <property type="molecule type" value="Genomic_DNA"/>
</dbReference>
<sequence>MHPERPSSSPPPQKRTKHEAAAEVEEYEMLIEDDADDGDCLEAKDFPLDVVLKVEPPDSGVTVRHTNDQDEFVAVEALAPRNVSQLGCSARIFHADMEIVVHNLGCLLAIDDTFVAKVGLADLAALGRARSFRQAKMALLRQLCIVQVLLDYVTVVRDRARTELLQQISCLRKQPVTVDAGEIYGIVRKSSDLDFVGLCQQLGGNLSVSEELRGQARNLLQVELACERRNRWLNNYPVELGEDATCKLNSTLQLLCAKVLETHATALLDRAPEFLRLRLKDVPQGTLFRVDPGAVQMFHDLDKALSGEIFRQPLQDLAERWTNRLKSIGDDAGFVISVNPIFFSLCRGLEEVMAELFDGCSLLESDSKGWHPVRIAEMLLKTDLARCLHREHLFIFRLLKHFDPAAVGNVEPFDYQPRRLLKLLGENPSGIADEFYAWFCLLDDALPADWDLTLYAQIVRNFVQLLTGASHAQLETIRVITLNTARFIVQTFPLVASARSGEDAQILQAQLEFINRTMLRSTECTTFYRDLIDVFSAYWKNRSQIVERISPKNEGMERIKKDLLKIVIVALSKNVGADLLVSLFRSLNDFLLELTDVPFDWLIKSVPGLAMSGMIEFKLVEPIANKWSGTANQTYRVTNPQKFQQMLFLMAEGSTCPRHYTIDAITTLLSYIRAQLECARWTDSDQLTSTAALISSMRSSLIYLREQAEYVSFEVFLEESTKPFSSLIETGGGQSLTGFLRRVALIKESFCYLRKQNEMSLPEALRAFGELNGGCAADESIQRAYQQYCDR</sequence>
<protein>
    <submittedName>
        <fullName evidence="2">Uncharacterized protein</fullName>
    </submittedName>
</protein>
<feature type="region of interest" description="Disordered" evidence="1">
    <location>
        <begin position="1"/>
        <end position="21"/>
    </location>
</feature>
<feature type="non-terminal residue" evidence="2">
    <location>
        <position position="791"/>
    </location>
</feature>
<evidence type="ECO:0000313" key="2">
    <source>
        <dbReference type="EMBL" id="KAL1373647.1"/>
    </source>
</evidence>
<accession>A0ABD1CBD3</accession>
<keyword evidence="3" id="KW-1185">Reference proteome</keyword>
<dbReference type="AlphaFoldDB" id="A0ABD1CBD3"/>
<name>A0ABD1CBD3_CULPP</name>